<reference evidence="2 3" key="1">
    <citation type="submission" date="2015-12" db="EMBL/GenBank/DDBJ databases">
        <title>Haloprofundus marisrubri gen. nov., sp. nov., an extremely halophilic archaeon isolated from the Discovery deep brine-seawater interface in the Red Sea.</title>
        <authorList>
            <person name="Zhang G."/>
            <person name="Stingl U."/>
            <person name="Rashid M."/>
        </authorList>
    </citation>
    <scope>NUCLEOTIDE SEQUENCE [LARGE SCALE GENOMIC DNA]</scope>
    <source>
        <strain evidence="2 3">SB9</strain>
    </source>
</reference>
<feature type="transmembrane region" description="Helical" evidence="1">
    <location>
        <begin position="110"/>
        <end position="130"/>
    </location>
</feature>
<gene>
    <name evidence="2" type="ORF">AUR64_05330</name>
</gene>
<keyword evidence="1" id="KW-0812">Transmembrane</keyword>
<feature type="transmembrane region" description="Helical" evidence="1">
    <location>
        <begin position="12"/>
        <end position="38"/>
    </location>
</feature>
<comment type="caution">
    <text evidence="2">The sequence shown here is derived from an EMBL/GenBank/DDBJ whole genome shotgun (WGS) entry which is preliminary data.</text>
</comment>
<protein>
    <submittedName>
        <fullName evidence="2">Uncharacterized protein</fullName>
    </submittedName>
</protein>
<sequence>MSAHRTVQTGGRILGTYLGWAALSLPVVGASVQFYVFVLRGETSMVSLMTAIVLTSSLVGGTLYLRGDYSVSRLWLLVATVQPVGFVAQLSFGFLLSFLSELLPPNDLVLPLYLGGALATTYWVSHQLVYRDGFGRLKRWFAKESGE</sequence>
<keyword evidence="1" id="KW-1133">Transmembrane helix</keyword>
<accession>A0A0W1RCH4</accession>
<dbReference type="EMBL" id="LOPU01000013">
    <property type="protein sequence ID" value="KTG11132.1"/>
    <property type="molecule type" value="Genomic_DNA"/>
</dbReference>
<name>A0A0W1RCH4_9EURY</name>
<dbReference type="STRING" id="1514971.AUR64_05330"/>
<dbReference type="Proteomes" id="UP000054387">
    <property type="component" value="Unassembled WGS sequence"/>
</dbReference>
<feature type="transmembrane region" description="Helical" evidence="1">
    <location>
        <begin position="74"/>
        <end position="98"/>
    </location>
</feature>
<evidence type="ECO:0000313" key="2">
    <source>
        <dbReference type="EMBL" id="KTG11132.1"/>
    </source>
</evidence>
<keyword evidence="1" id="KW-0472">Membrane</keyword>
<evidence type="ECO:0000313" key="3">
    <source>
        <dbReference type="Proteomes" id="UP000054387"/>
    </source>
</evidence>
<keyword evidence="3" id="KW-1185">Reference proteome</keyword>
<dbReference type="AlphaFoldDB" id="A0A0W1RCH4"/>
<dbReference type="RefSeq" id="WP_058580417.1">
    <property type="nucleotide sequence ID" value="NZ_LOPU01000013.1"/>
</dbReference>
<proteinExistence type="predicted"/>
<evidence type="ECO:0000256" key="1">
    <source>
        <dbReference type="SAM" id="Phobius"/>
    </source>
</evidence>
<feature type="transmembrane region" description="Helical" evidence="1">
    <location>
        <begin position="44"/>
        <end position="65"/>
    </location>
</feature>
<organism evidence="2 3">
    <name type="scientific">Haloprofundus marisrubri</name>
    <dbReference type="NCBI Taxonomy" id="1514971"/>
    <lineage>
        <taxon>Archaea</taxon>
        <taxon>Methanobacteriati</taxon>
        <taxon>Methanobacteriota</taxon>
        <taxon>Stenosarchaea group</taxon>
        <taxon>Halobacteria</taxon>
        <taxon>Halobacteriales</taxon>
        <taxon>Haloferacaceae</taxon>
        <taxon>Haloprofundus</taxon>
    </lineage>
</organism>